<dbReference type="EMBL" id="JWIZ01000117">
    <property type="protein sequence ID" value="KMK50420.1"/>
    <property type="molecule type" value="Genomic_DNA"/>
</dbReference>
<organism evidence="2 3">
    <name type="scientific">Muribacter muris</name>
    <dbReference type="NCBI Taxonomy" id="67855"/>
    <lineage>
        <taxon>Bacteria</taxon>
        <taxon>Pseudomonadati</taxon>
        <taxon>Pseudomonadota</taxon>
        <taxon>Gammaproteobacteria</taxon>
        <taxon>Pasteurellales</taxon>
        <taxon>Pasteurellaceae</taxon>
        <taxon>Muribacter</taxon>
    </lineage>
</organism>
<dbReference type="Proteomes" id="UP000036270">
    <property type="component" value="Unassembled WGS sequence"/>
</dbReference>
<comment type="caution">
    <text evidence="2">The sequence shown here is derived from an EMBL/GenBank/DDBJ whole genome shotgun (WGS) entry which is preliminary data.</text>
</comment>
<keyword evidence="1" id="KW-1133">Transmembrane helix</keyword>
<proteinExistence type="predicted"/>
<evidence type="ECO:0000256" key="1">
    <source>
        <dbReference type="SAM" id="Phobius"/>
    </source>
</evidence>
<feature type="transmembrane region" description="Helical" evidence="1">
    <location>
        <begin position="56"/>
        <end position="76"/>
    </location>
</feature>
<evidence type="ECO:0000313" key="2">
    <source>
        <dbReference type="EMBL" id="KMK50420.1"/>
    </source>
</evidence>
<dbReference type="AlphaFoldDB" id="A0A0J5P419"/>
<accession>A0A0J5P419</accession>
<feature type="transmembrane region" description="Helical" evidence="1">
    <location>
        <begin position="12"/>
        <end position="36"/>
    </location>
</feature>
<protein>
    <submittedName>
        <fullName evidence="2">Uncharacterized protein</fullName>
    </submittedName>
</protein>
<keyword evidence="3" id="KW-1185">Reference proteome</keyword>
<dbReference type="PATRIC" id="fig|67855.3.peg.168"/>
<evidence type="ECO:0000313" key="3">
    <source>
        <dbReference type="Proteomes" id="UP000036270"/>
    </source>
</evidence>
<gene>
    <name evidence="2" type="ORF">RO21_11940</name>
</gene>
<dbReference type="RefSeq" id="WP_047978004.1">
    <property type="nucleotide sequence ID" value="NZ_JWIZ01000117.1"/>
</dbReference>
<keyword evidence="1" id="KW-0472">Membrane</keyword>
<sequence>MKLLVNWARKLYHYLGVVNAFSMLIGVVIGTLFGLGAADLDKLWALFPKGTSITDWIVAICTIGMLVGTSYAAMYAKKAAHYSIISKLDEVYATLGRDLEIIRSNLINLKELCSILLDENRLQGLNYDEVEKRFFDYLGNILDESKEKNIASNTLFMENFIKYPNYYSLSNNSVSIKLEIENKPLCCIDLKFLSQEADFYWENINNVLLAIKNKGLY</sequence>
<reference evidence="2 3" key="1">
    <citation type="submission" date="2014-12" db="EMBL/GenBank/DDBJ databases">
        <title>Reclassification of Actinobacillus muris as Muribacter muris.</title>
        <authorList>
            <person name="Christensen H."/>
            <person name="Nicklas W."/>
            <person name="Bisgaard M."/>
        </authorList>
    </citation>
    <scope>NUCLEOTIDE SEQUENCE [LARGE SCALE GENOMIC DNA]</scope>
    <source>
        <strain evidence="2 3">Ackerman80-443D</strain>
    </source>
</reference>
<name>A0A0J5P419_9PAST</name>
<keyword evidence="1" id="KW-0812">Transmembrane</keyword>